<dbReference type="AlphaFoldDB" id="A0A9Q0LLZ8"/>
<comment type="caution">
    <text evidence="1">The sequence shown here is derived from an EMBL/GenBank/DDBJ whole genome shotgun (WGS) entry which is preliminary data.</text>
</comment>
<accession>A0A9Q0LLZ8</accession>
<gene>
    <name evidence="1" type="ORF">M0811_07781</name>
</gene>
<evidence type="ECO:0000313" key="2">
    <source>
        <dbReference type="Proteomes" id="UP001149090"/>
    </source>
</evidence>
<evidence type="ECO:0000313" key="1">
    <source>
        <dbReference type="EMBL" id="KAJ5075076.1"/>
    </source>
</evidence>
<dbReference type="Proteomes" id="UP001149090">
    <property type="component" value="Unassembled WGS sequence"/>
</dbReference>
<proteinExistence type="predicted"/>
<sequence>MKLKVEKSEKMTLKLFNQQVQRIENFNFKIIRMYIRQTSPRAIDNEQIFLKEHERKFIEKIFAYDIGLENDLLNIEKENDLKITQRN</sequence>
<organism evidence="1 2">
    <name type="scientific">Anaeramoeba ignava</name>
    <name type="common">Anaerobic marine amoeba</name>
    <dbReference type="NCBI Taxonomy" id="1746090"/>
    <lineage>
        <taxon>Eukaryota</taxon>
        <taxon>Metamonada</taxon>
        <taxon>Anaeramoebidae</taxon>
        <taxon>Anaeramoeba</taxon>
    </lineage>
</organism>
<name>A0A9Q0LLZ8_ANAIG</name>
<reference evidence="1" key="1">
    <citation type="submission" date="2022-10" db="EMBL/GenBank/DDBJ databases">
        <title>Novel sulphate-reducing endosymbionts in the free-living metamonad Anaeramoeba.</title>
        <authorList>
            <person name="Jerlstrom-Hultqvist J."/>
            <person name="Cepicka I."/>
            <person name="Gallot-Lavallee L."/>
            <person name="Salas-Leiva D."/>
            <person name="Curtis B.A."/>
            <person name="Zahonova K."/>
            <person name="Pipaliya S."/>
            <person name="Dacks J."/>
            <person name="Roger A.J."/>
        </authorList>
    </citation>
    <scope>NUCLEOTIDE SEQUENCE</scope>
    <source>
        <strain evidence="1">BMAN</strain>
    </source>
</reference>
<protein>
    <submittedName>
        <fullName evidence="1">Uncharacterized protein</fullName>
    </submittedName>
</protein>
<keyword evidence="2" id="KW-1185">Reference proteome</keyword>
<dbReference type="EMBL" id="JAPDFW010000067">
    <property type="protein sequence ID" value="KAJ5075076.1"/>
    <property type="molecule type" value="Genomic_DNA"/>
</dbReference>